<dbReference type="GO" id="GO:0031902">
    <property type="term" value="C:late endosome membrane"/>
    <property type="evidence" value="ECO:0007669"/>
    <property type="project" value="UniProtKB-UniRule"/>
</dbReference>
<keyword evidence="4" id="KW-0967">Endosome</keyword>
<keyword evidence="3 4" id="KW-0653">Protein transport</keyword>
<evidence type="ECO:0000313" key="7">
    <source>
        <dbReference type="EMBL" id="KAG7723757.1"/>
    </source>
</evidence>
<dbReference type="Pfam" id="PF04157">
    <property type="entry name" value="EAP30"/>
    <property type="match status" value="1"/>
</dbReference>
<protein>
    <recommendedName>
        <fullName evidence="4">Vacuolar protein-sorting-associated protein 36</fullName>
    </recommendedName>
    <alternativeName>
        <fullName evidence="4">ESCRT-II complex subunit VPS36</fullName>
    </alternativeName>
</protein>
<evidence type="ECO:0000256" key="2">
    <source>
        <dbReference type="ARBA" id="ARBA00022448"/>
    </source>
</evidence>
<dbReference type="EMBL" id="JAHLUH010000026">
    <property type="protein sequence ID" value="KAG7723757.1"/>
    <property type="molecule type" value="Genomic_DNA"/>
</dbReference>
<dbReference type="PROSITE" id="PS51495">
    <property type="entry name" value="GLUE"/>
    <property type="match status" value="1"/>
</dbReference>
<organism evidence="7 10">
    <name type="scientific">Ogataea haglerorum</name>
    <dbReference type="NCBI Taxonomy" id="1937702"/>
    <lineage>
        <taxon>Eukaryota</taxon>
        <taxon>Fungi</taxon>
        <taxon>Dikarya</taxon>
        <taxon>Ascomycota</taxon>
        <taxon>Saccharomycotina</taxon>
        <taxon>Pichiomycetes</taxon>
        <taxon>Pichiales</taxon>
        <taxon>Pichiaceae</taxon>
        <taxon>Ogataea</taxon>
    </lineage>
</organism>
<dbReference type="PANTHER" id="PTHR13128:SF12">
    <property type="entry name" value="VACUOLAR PROTEIN-SORTING-ASSOCIATED PROTEIN 36"/>
    <property type="match status" value="1"/>
</dbReference>
<dbReference type="GO" id="GO:0032266">
    <property type="term" value="F:phosphatidylinositol-3-phosphate binding"/>
    <property type="evidence" value="ECO:0007669"/>
    <property type="project" value="UniProtKB-UniRule"/>
</dbReference>
<proteinExistence type="inferred from homology"/>
<dbReference type="EMBL" id="JAHLUN010000027">
    <property type="protein sequence ID" value="KAG7761606.1"/>
    <property type="molecule type" value="Genomic_DNA"/>
</dbReference>
<accession>A0AAN6HY08</accession>
<keyword evidence="4" id="KW-0963">Cytoplasm</keyword>
<dbReference type="GO" id="GO:0043328">
    <property type="term" value="P:protein transport to vacuole involved in ubiquitin-dependent protein catabolic process via the multivesicular body sorting pathway"/>
    <property type="evidence" value="ECO:0007669"/>
    <property type="project" value="UniProtKB-UniRule"/>
</dbReference>
<dbReference type="SUPFAM" id="SSF90209">
    <property type="entry name" value="Ran binding protein zinc finger-like"/>
    <property type="match status" value="1"/>
</dbReference>
<evidence type="ECO:0000256" key="3">
    <source>
        <dbReference type="ARBA" id="ARBA00022927"/>
    </source>
</evidence>
<feature type="domain" description="GLUE N-terminal" evidence="6">
    <location>
        <begin position="16"/>
        <end position="273"/>
    </location>
</feature>
<comment type="subcellular location">
    <subcellularLocation>
        <location evidence="4">Cytoplasm</location>
    </subcellularLocation>
    <subcellularLocation>
        <location evidence="4">Endosome</location>
    </subcellularLocation>
</comment>
<feature type="region of interest" description="Disordered" evidence="5">
    <location>
        <begin position="169"/>
        <end position="189"/>
    </location>
</feature>
<dbReference type="SUPFAM" id="SSF46785">
    <property type="entry name" value="Winged helix' DNA-binding domain"/>
    <property type="match status" value="1"/>
</dbReference>
<dbReference type="InterPro" id="IPR036390">
    <property type="entry name" value="WH_DNA-bd_sf"/>
</dbReference>
<comment type="similarity">
    <text evidence="1 4">Belongs to the VPS36 family.</text>
</comment>
<evidence type="ECO:0000313" key="8">
    <source>
        <dbReference type="EMBL" id="KAG7761606.1"/>
    </source>
</evidence>
<evidence type="ECO:0000259" key="6">
    <source>
        <dbReference type="PROSITE" id="PS51495"/>
    </source>
</evidence>
<comment type="function">
    <text evidence="4">Component of the ESCRT-II complex (endosomal sorting complex required for transport II), which is required for multivesicular body (MVB) formation and sorting of endosomal cargo proteins into MVBs.</text>
</comment>
<dbReference type="SUPFAM" id="SSF50729">
    <property type="entry name" value="PH domain-like"/>
    <property type="match status" value="1"/>
</dbReference>
<dbReference type="Gene3D" id="1.10.10.10">
    <property type="entry name" value="Winged helix-like DNA-binding domain superfamily/Winged helix DNA-binding domain"/>
    <property type="match status" value="1"/>
</dbReference>
<evidence type="ECO:0000256" key="5">
    <source>
        <dbReference type="SAM" id="MobiDB-lite"/>
    </source>
</evidence>
<dbReference type="GO" id="GO:0000814">
    <property type="term" value="C:ESCRT II complex"/>
    <property type="evidence" value="ECO:0007669"/>
    <property type="project" value="UniProtKB-UniRule"/>
</dbReference>
<dbReference type="GO" id="GO:0043130">
    <property type="term" value="F:ubiquitin binding"/>
    <property type="evidence" value="ECO:0007669"/>
    <property type="project" value="UniProtKB-UniRule"/>
</dbReference>
<dbReference type="PANTHER" id="PTHR13128">
    <property type="entry name" value="VACUOLAR PROTEIN-SORTING-ASSOCIATED PROTEIN 36"/>
    <property type="match status" value="1"/>
</dbReference>
<dbReference type="InterPro" id="IPR021648">
    <property type="entry name" value="GLUE_dom"/>
</dbReference>
<comment type="caution">
    <text evidence="7">The sequence shown here is derived from an EMBL/GenBank/DDBJ whole genome shotgun (WGS) entry which is preliminary data.</text>
</comment>
<sequence>MHIQGFQLTSEFWEYAQLTNGGRPVCSSNERNLFLRANVGLYLGNSKIENYQNGRLYLTNLRLIYIPYVPNEAFEKSVGLSLNLLYIENLQFQAGFMRSSPKILLTLTKSTPDLEHDTLYNTLDWECSICSHLNKCDLKMVSGLTVPKCEICGVSANVDELNKLKIENQNTSRSKTDKKMGDHNNLFNRMNRTDENVNKLELHKCRSMDSLKHNVSNEIDLNSRPIFHLSVKTDVRDQFNFKLSFRNGGARIFFEKLKFALGQAKWLRADSRYQVNAGALKVARSCSPLNSDIQSKPSNMTSNFSLEATEKRAGIHGLETLTSLRNTEVSTFLNSSLGDLQNLMDKSKDLAKIGDDYRRMLMNSKTVHKEVGHAVELLSRSRNSLKLLGNILDDHETIKEANDFYTVESLNLLKEATGSQAGSSLYVEELSRQVYDFIIQENIIRDKNGLVTALDLYCLFNKRKGFYSISPHNFLLAAISLERYDPDLQLIELQLQSLQMVKGEIAGETTEKARSLYAICSSTMNAKSISRSILDVLESGVSRGYSALEFQNMCSIQTNLLLLQSVLNALTKDGVLCVDSTLQGEKYFKNEIFHFRAQC</sequence>
<dbReference type="InterPro" id="IPR031558">
    <property type="entry name" value="Vps36-NZF-N"/>
</dbReference>
<dbReference type="InterPro" id="IPR011993">
    <property type="entry name" value="PH-like_dom_sf"/>
</dbReference>
<dbReference type="Proteomes" id="UP000738402">
    <property type="component" value="Unassembled WGS sequence"/>
</dbReference>
<evidence type="ECO:0000256" key="4">
    <source>
        <dbReference type="RuleBase" id="RU367095"/>
    </source>
</evidence>
<evidence type="ECO:0000256" key="1">
    <source>
        <dbReference type="ARBA" id="ARBA00009697"/>
    </source>
</evidence>
<dbReference type="Pfam" id="PF16988">
    <property type="entry name" value="Vps36-NZF-N"/>
    <property type="match status" value="1"/>
</dbReference>
<dbReference type="Gene3D" id="2.30.29.30">
    <property type="entry name" value="Pleckstrin-homology domain (PH domain)/Phosphotyrosine-binding domain (PTB)"/>
    <property type="match status" value="1"/>
</dbReference>
<evidence type="ECO:0000313" key="10">
    <source>
        <dbReference type="Proteomes" id="UP000738402"/>
    </source>
</evidence>
<comment type="subunit">
    <text evidence="4">Component of the endosomal sorting complex required for transport II (ESCRT-II).</text>
</comment>
<dbReference type="AlphaFoldDB" id="A0AAN6HY08"/>
<dbReference type="InterPro" id="IPR040608">
    <property type="entry name" value="Snf8/Vps36"/>
</dbReference>
<evidence type="ECO:0000313" key="9">
    <source>
        <dbReference type="Proteomes" id="UP000697297"/>
    </source>
</evidence>
<dbReference type="InterPro" id="IPR037855">
    <property type="entry name" value="Vps36"/>
</dbReference>
<name>A0AAN6HY08_9ASCO</name>
<reference evidence="7 9" key="1">
    <citation type="journal article" date="2021" name="G3 (Bethesda)">
        <title>Genomic diversity, chromosomal rearrangements, and interspecies hybridization in the ogataea polymorpha species complex.</title>
        <authorList>
            <person name="Hanson S.J."/>
            <person name="Cinneide E.O."/>
            <person name="Salzberg L.I."/>
            <person name="Wolfe K.H."/>
            <person name="McGowan J."/>
            <person name="Fitzpatrick D.A."/>
            <person name="Matlin K."/>
        </authorList>
    </citation>
    <scope>NUCLEOTIDE SEQUENCE</scope>
    <source>
        <strain evidence="8">81-436-3</strain>
        <strain evidence="7">83-405-1</strain>
    </source>
</reference>
<dbReference type="Proteomes" id="UP000697297">
    <property type="component" value="Unassembled WGS sequence"/>
</dbReference>
<keyword evidence="2 4" id="KW-0813">Transport</keyword>
<keyword evidence="9" id="KW-1185">Reference proteome</keyword>
<dbReference type="InterPro" id="IPR036443">
    <property type="entry name" value="Znf_RanBP2_sf"/>
</dbReference>
<gene>
    <name evidence="7" type="ORF">KL933_005386</name>
    <name evidence="8" type="ORF">KL946_005383</name>
</gene>
<dbReference type="InterPro" id="IPR036388">
    <property type="entry name" value="WH-like_DNA-bd_sf"/>
</dbReference>
<dbReference type="Pfam" id="PF11605">
    <property type="entry name" value="Vps36_ESCRT-II"/>
    <property type="match status" value="1"/>
</dbReference>
<dbReference type="Gene3D" id="2.30.30.380">
    <property type="entry name" value="Zn-finger domain of Sec23/24"/>
    <property type="match status" value="1"/>
</dbReference>